<dbReference type="OrthoDB" id="401223at2"/>
<keyword evidence="5" id="KW-0804">Transcription</keyword>
<dbReference type="RefSeq" id="WP_121463761.1">
    <property type="nucleotide sequence ID" value="NZ_CP025121.1"/>
</dbReference>
<sequence>MAKNNKKIDSSSPMIDISYQILSQNKEPMHIQQIIEEVFKIKKLDINNKDICVQLYLDIVSSGCFVFCGDDLWNIKANNLHFWDKDVFVNPNEQKIEIPKNLEKEILDFNEFDLKPKSNEENNENEEEKLNDIPLDSLDINDEKEEVEIDDIEKNKNNEEEDEYINDYEEYFYK</sequence>
<comment type="similarity">
    <text evidence="1">Belongs to the RpoE family.</text>
</comment>
<evidence type="ECO:0000259" key="9">
    <source>
        <dbReference type="PROSITE" id="PS51913"/>
    </source>
</evidence>
<evidence type="ECO:0000256" key="1">
    <source>
        <dbReference type="ARBA" id="ARBA00009828"/>
    </source>
</evidence>
<dbReference type="NCBIfam" id="TIGR04567">
    <property type="entry name" value="RNAP_delt_lowGC"/>
    <property type="match status" value="1"/>
</dbReference>
<dbReference type="InterPro" id="IPR007759">
    <property type="entry name" value="Asxl_HARE-HTH"/>
</dbReference>
<keyword evidence="3" id="KW-0808">Transferase</keyword>
<gene>
    <name evidence="10" type="primary">rpoE</name>
    <name evidence="10" type="ORF">CWO85_00545</name>
</gene>
<reference evidence="10 11" key="1">
    <citation type="journal article" date="2018" name="BMC Genomics">
        <title>Comparative genome analysis of jujube witches'-broom Phytoplasma, an obligate pathogen that causes jujube witches'-broom disease.</title>
        <authorList>
            <person name="Wang J."/>
            <person name="Song L."/>
            <person name="Jiao Q."/>
            <person name="Yang S."/>
            <person name="Gao R."/>
            <person name="Lu X."/>
            <person name="Zhou G."/>
        </authorList>
    </citation>
    <scope>NUCLEOTIDE SEQUENCE [LARGE SCALE GENOMIC DNA]</scope>
    <source>
        <strain evidence="10">Jwb-nky</strain>
    </source>
</reference>
<evidence type="ECO:0000313" key="10">
    <source>
        <dbReference type="EMBL" id="AYJ01029.1"/>
    </source>
</evidence>
<dbReference type="EMBL" id="CP025121">
    <property type="protein sequence ID" value="AYJ01029.1"/>
    <property type="molecule type" value="Genomic_DNA"/>
</dbReference>
<dbReference type="AlphaFoldDB" id="A0A660HMC6"/>
<dbReference type="InterPro" id="IPR038087">
    <property type="entry name" value="RNAP_delta_N_dom_sf"/>
</dbReference>
<dbReference type="PROSITE" id="PS51913">
    <property type="entry name" value="HTH_HARE"/>
    <property type="match status" value="1"/>
</dbReference>
<protein>
    <recommendedName>
        <fullName evidence="6">RNAP delta factor</fullName>
    </recommendedName>
</protein>
<feature type="domain" description="HTH HARE-type" evidence="9">
    <location>
        <begin position="12"/>
        <end position="78"/>
    </location>
</feature>
<feature type="coiled-coil region" evidence="7">
    <location>
        <begin position="135"/>
        <end position="162"/>
    </location>
</feature>
<proteinExistence type="inferred from homology"/>
<evidence type="ECO:0000256" key="7">
    <source>
        <dbReference type="SAM" id="Coils"/>
    </source>
</evidence>
<evidence type="ECO:0000256" key="8">
    <source>
        <dbReference type="SAM" id="MobiDB-lite"/>
    </source>
</evidence>
<evidence type="ECO:0000256" key="5">
    <source>
        <dbReference type="ARBA" id="ARBA00023163"/>
    </source>
</evidence>
<evidence type="ECO:0000256" key="3">
    <source>
        <dbReference type="ARBA" id="ARBA00022679"/>
    </source>
</evidence>
<dbReference type="KEGG" id="pzi:CWO85_00545"/>
<evidence type="ECO:0000313" key="11">
    <source>
        <dbReference type="Proteomes" id="UP000272462"/>
    </source>
</evidence>
<keyword evidence="7" id="KW-0175">Coiled coil</keyword>
<dbReference type="GO" id="GO:0006355">
    <property type="term" value="P:regulation of DNA-templated transcription"/>
    <property type="evidence" value="ECO:0007669"/>
    <property type="project" value="InterPro"/>
</dbReference>
<feature type="region of interest" description="Disordered" evidence="8">
    <location>
        <begin position="115"/>
        <end position="135"/>
    </location>
</feature>
<dbReference type="Gene3D" id="1.10.10.1250">
    <property type="entry name" value="RNA polymerase, subunit delta, N-terminal domain"/>
    <property type="match status" value="1"/>
</dbReference>
<organism evidence="10 11">
    <name type="scientific">Ziziphus jujuba witches'-broom phytoplasma</name>
    <dbReference type="NCBI Taxonomy" id="135727"/>
    <lineage>
        <taxon>Bacteria</taxon>
        <taxon>Bacillati</taxon>
        <taxon>Mycoplasmatota</taxon>
        <taxon>Mollicutes</taxon>
        <taxon>Acholeplasmatales</taxon>
        <taxon>Acholeplasmataceae</taxon>
        <taxon>Candidatus Phytoplasma</taxon>
        <taxon>16SrV (Elm yellows group)</taxon>
    </lineage>
</organism>
<keyword evidence="11" id="KW-1185">Reference proteome</keyword>
<dbReference type="GO" id="GO:0006351">
    <property type="term" value="P:DNA-templated transcription"/>
    <property type="evidence" value="ECO:0007669"/>
    <property type="project" value="InterPro"/>
</dbReference>
<dbReference type="Proteomes" id="UP000272462">
    <property type="component" value="Chromosome"/>
</dbReference>
<dbReference type="InterPro" id="IPR029757">
    <property type="entry name" value="RpoE"/>
</dbReference>
<keyword evidence="4" id="KW-0548">Nucleotidyltransferase</keyword>
<evidence type="ECO:0000256" key="2">
    <source>
        <dbReference type="ARBA" id="ARBA00022478"/>
    </source>
</evidence>
<dbReference type="GO" id="GO:0016779">
    <property type="term" value="F:nucleotidyltransferase activity"/>
    <property type="evidence" value="ECO:0007669"/>
    <property type="project" value="UniProtKB-KW"/>
</dbReference>
<accession>A0A660HMC6</accession>
<evidence type="ECO:0000256" key="4">
    <source>
        <dbReference type="ARBA" id="ARBA00022695"/>
    </source>
</evidence>
<name>A0A660HMC6_ZIZJU</name>
<dbReference type="GO" id="GO:0000428">
    <property type="term" value="C:DNA-directed RNA polymerase complex"/>
    <property type="evidence" value="ECO:0007669"/>
    <property type="project" value="UniProtKB-KW"/>
</dbReference>
<evidence type="ECO:0000256" key="6">
    <source>
        <dbReference type="ARBA" id="ARBA00031937"/>
    </source>
</evidence>
<keyword evidence="2 10" id="KW-0240">DNA-directed RNA polymerase</keyword>